<feature type="domain" description="G-protein coupled receptors family 1 profile" evidence="7">
    <location>
        <begin position="65"/>
        <end position="351"/>
    </location>
</feature>
<sequence>MSRTSTVFRATMSLDVTSYTSILEGADVTEAAMEFPTEDALAHLDNLLLGFIVPIISFSILGLATNITNIIVFIKMGLQETTTISMLALAVSDFICCLLSLWTYVCYIPAFRDLPNLPFNSVEVSMETGVIIRPFFTRTGALITAYITLERCLCVVLPMKVKTIITTKVTRITMVIIYLITLLPYISHQFQATLGWKFYPHLNRTMIGTVHVNDPVASVALQVNTFVVGFFYLLLASVTIFVCTTFLVITLARNSKWRESVSSQTRPSSSSDESGNSKPSGSRKENRLMKMVVAIALLFIFCHIPAIVSIFLATFSTDFFRTGRYGSFIILLSSIQFAFEVVNNSLNFFLYYMMGTKFKGVFRQMVGLARKTVSS</sequence>
<evidence type="ECO:0000256" key="4">
    <source>
        <dbReference type="ARBA" id="ARBA00023136"/>
    </source>
</evidence>
<keyword evidence="3 6" id="KW-1133">Transmembrane helix</keyword>
<dbReference type="InterPro" id="IPR000276">
    <property type="entry name" value="GPCR_Rhodpsn"/>
</dbReference>
<protein>
    <submittedName>
        <fullName evidence="8">Type-1 angiotensin ii receptor</fullName>
    </submittedName>
</protein>
<keyword evidence="2 6" id="KW-0812">Transmembrane</keyword>
<evidence type="ECO:0000313" key="8">
    <source>
        <dbReference type="EMBL" id="GFO12933.1"/>
    </source>
</evidence>
<evidence type="ECO:0000256" key="3">
    <source>
        <dbReference type="ARBA" id="ARBA00022989"/>
    </source>
</evidence>
<name>A0AAV4B1H0_9GAST</name>
<dbReference type="PANTHER" id="PTHR46641">
    <property type="entry name" value="FMRFAMIDE RECEPTOR-RELATED"/>
    <property type="match status" value="1"/>
</dbReference>
<evidence type="ECO:0000256" key="6">
    <source>
        <dbReference type="SAM" id="Phobius"/>
    </source>
</evidence>
<keyword evidence="9" id="KW-1185">Reference proteome</keyword>
<feature type="transmembrane region" description="Helical" evidence="6">
    <location>
        <begin position="130"/>
        <end position="149"/>
    </location>
</feature>
<dbReference type="Proteomes" id="UP000735302">
    <property type="component" value="Unassembled WGS sequence"/>
</dbReference>
<feature type="transmembrane region" description="Helical" evidence="6">
    <location>
        <begin position="169"/>
        <end position="187"/>
    </location>
</feature>
<dbReference type="AlphaFoldDB" id="A0AAV4B1H0"/>
<dbReference type="EMBL" id="BLXT01004479">
    <property type="protein sequence ID" value="GFO12933.1"/>
    <property type="molecule type" value="Genomic_DNA"/>
</dbReference>
<dbReference type="SUPFAM" id="SSF81321">
    <property type="entry name" value="Family A G protein-coupled receptor-like"/>
    <property type="match status" value="1"/>
</dbReference>
<accession>A0AAV4B1H0</accession>
<organism evidence="8 9">
    <name type="scientific">Plakobranchus ocellatus</name>
    <dbReference type="NCBI Taxonomy" id="259542"/>
    <lineage>
        <taxon>Eukaryota</taxon>
        <taxon>Metazoa</taxon>
        <taxon>Spiralia</taxon>
        <taxon>Lophotrochozoa</taxon>
        <taxon>Mollusca</taxon>
        <taxon>Gastropoda</taxon>
        <taxon>Heterobranchia</taxon>
        <taxon>Euthyneura</taxon>
        <taxon>Panpulmonata</taxon>
        <taxon>Sacoglossa</taxon>
        <taxon>Placobranchoidea</taxon>
        <taxon>Plakobranchidae</taxon>
        <taxon>Plakobranchus</taxon>
    </lineage>
</organism>
<evidence type="ECO:0000256" key="1">
    <source>
        <dbReference type="ARBA" id="ARBA00004370"/>
    </source>
</evidence>
<feature type="transmembrane region" description="Helical" evidence="6">
    <location>
        <begin position="47"/>
        <end position="74"/>
    </location>
</feature>
<gene>
    <name evidence="8" type="ORF">PoB_003943800</name>
</gene>
<evidence type="ECO:0000256" key="2">
    <source>
        <dbReference type="ARBA" id="ARBA00022692"/>
    </source>
</evidence>
<evidence type="ECO:0000313" key="9">
    <source>
        <dbReference type="Proteomes" id="UP000735302"/>
    </source>
</evidence>
<reference evidence="8 9" key="1">
    <citation type="journal article" date="2021" name="Elife">
        <title>Chloroplast acquisition without the gene transfer in kleptoplastic sea slugs, Plakobranchus ocellatus.</title>
        <authorList>
            <person name="Maeda T."/>
            <person name="Takahashi S."/>
            <person name="Yoshida T."/>
            <person name="Shimamura S."/>
            <person name="Takaki Y."/>
            <person name="Nagai Y."/>
            <person name="Toyoda A."/>
            <person name="Suzuki Y."/>
            <person name="Arimoto A."/>
            <person name="Ishii H."/>
            <person name="Satoh N."/>
            <person name="Nishiyama T."/>
            <person name="Hasebe M."/>
            <person name="Maruyama T."/>
            <person name="Minagawa J."/>
            <person name="Obokata J."/>
            <person name="Shigenobu S."/>
        </authorList>
    </citation>
    <scope>NUCLEOTIDE SEQUENCE [LARGE SCALE GENOMIC DNA]</scope>
</reference>
<feature type="compositionally biased region" description="Low complexity" evidence="5">
    <location>
        <begin position="262"/>
        <end position="274"/>
    </location>
</feature>
<dbReference type="Pfam" id="PF00001">
    <property type="entry name" value="7tm_1"/>
    <property type="match status" value="1"/>
</dbReference>
<comment type="subcellular location">
    <subcellularLocation>
        <location evidence="1">Membrane</location>
    </subcellularLocation>
</comment>
<dbReference type="InterPro" id="IPR052954">
    <property type="entry name" value="GPCR-Ligand_Int"/>
</dbReference>
<dbReference type="InterPro" id="IPR017452">
    <property type="entry name" value="GPCR_Rhodpsn_7TM"/>
</dbReference>
<dbReference type="PANTHER" id="PTHR46641:SF2">
    <property type="entry name" value="FMRFAMIDE RECEPTOR"/>
    <property type="match status" value="1"/>
</dbReference>
<dbReference type="Gene3D" id="1.20.1070.10">
    <property type="entry name" value="Rhodopsin 7-helix transmembrane proteins"/>
    <property type="match status" value="1"/>
</dbReference>
<comment type="caution">
    <text evidence="8">The sequence shown here is derived from an EMBL/GenBank/DDBJ whole genome shotgun (WGS) entry which is preliminary data.</text>
</comment>
<keyword evidence="4 6" id="KW-0472">Membrane</keyword>
<proteinExistence type="predicted"/>
<dbReference type="GO" id="GO:0016020">
    <property type="term" value="C:membrane"/>
    <property type="evidence" value="ECO:0007669"/>
    <property type="project" value="UniProtKB-SubCell"/>
</dbReference>
<feature type="transmembrane region" description="Helical" evidence="6">
    <location>
        <begin position="328"/>
        <end position="353"/>
    </location>
</feature>
<dbReference type="GO" id="GO:0004930">
    <property type="term" value="F:G protein-coupled receptor activity"/>
    <property type="evidence" value="ECO:0007669"/>
    <property type="project" value="InterPro"/>
</dbReference>
<dbReference type="PROSITE" id="PS50262">
    <property type="entry name" value="G_PROTEIN_RECEP_F1_2"/>
    <property type="match status" value="1"/>
</dbReference>
<feature type="region of interest" description="Disordered" evidence="5">
    <location>
        <begin position="262"/>
        <end position="283"/>
    </location>
</feature>
<feature type="transmembrane region" description="Helical" evidence="6">
    <location>
        <begin position="292"/>
        <end position="316"/>
    </location>
</feature>
<evidence type="ECO:0000256" key="5">
    <source>
        <dbReference type="SAM" id="MobiDB-lite"/>
    </source>
</evidence>
<keyword evidence="8" id="KW-0675">Receptor</keyword>
<feature type="transmembrane region" description="Helical" evidence="6">
    <location>
        <begin position="230"/>
        <end position="252"/>
    </location>
</feature>
<feature type="transmembrane region" description="Helical" evidence="6">
    <location>
        <begin position="86"/>
        <end position="110"/>
    </location>
</feature>
<evidence type="ECO:0000259" key="7">
    <source>
        <dbReference type="PROSITE" id="PS50262"/>
    </source>
</evidence>